<dbReference type="GO" id="GO:0017054">
    <property type="term" value="C:negative cofactor 2 complex"/>
    <property type="evidence" value="ECO:0007669"/>
    <property type="project" value="InterPro"/>
</dbReference>
<dbReference type="SUPFAM" id="SSF47113">
    <property type="entry name" value="Histone-fold"/>
    <property type="match status" value="1"/>
</dbReference>
<evidence type="ECO:0000256" key="1">
    <source>
        <dbReference type="ARBA" id="ARBA00004123"/>
    </source>
</evidence>
<accession>A0A5C5G8P9</accession>
<dbReference type="GO" id="GO:0051123">
    <property type="term" value="P:RNA polymerase II preinitiation complex assembly"/>
    <property type="evidence" value="ECO:0007669"/>
    <property type="project" value="TreeGrafter"/>
</dbReference>
<dbReference type="GO" id="GO:0017025">
    <property type="term" value="F:TBP-class protein binding"/>
    <property type="evidence" value="ECO:0007669"/>
    <property type="project" value="TreeGrafter"/>
</dbReference>
<dbReference type="GO" id="GO:0016251">
    <property type="term" value="F:RNA polymerase II general transcription initiation factor activity"/>
    <property type="evidence" value="ECO:0007669"/>
    <property type="project" value="TreeGrafter"/>
</dbReference>
<dbReference type="PANTHER" id="PTHR46138">
    <property type="entry name" value="PROTEIN DR1"/>
    <property type="match status" value="1"/>
</dbReference>
<evidence type="ECO:0000313" key="5">
    <source>
        <dbReference type="Proteomes" id="UP000311382"/>
    </source>
</evidence>
<comment type="caution">
    <text evidence="4">The sequence shown here is derived from an EMBL/GenBank/DDBJ whole genome shotgun (WGS) entry which is preliminary data.</text>
</comment>
<dbReference type="OrthoDB" id="601405at2759"/>
<dbReference type="InterPro" id="IPR003958">
    <property type="entry name" value="CBFA_NFYB_domain"/>
</dbReference>
<reference evidence="4 5" key="1">
    <citation type="submission" date="2019-03" db="EMBL/GenBank/DDBJ databases">
        <title>Rhodosporidium diobovatum UCD-FST 08-225 genome sequencing, assembly, and annotation.</title>
        <authorList>
            <person name="Fakankun I.U."/>
            <person name="Fristensky B."/>
            <person name="Levin D.B."/>
        </authorList>
    </citation>
    <scope>NUCLEOTIDE SEQUENCE [LARGE SCALE GENOMIC DNA]</scope>
    <source>
        <strain evidence="4 5">UCD-FST 08-225</strain>
    </source>
</reference>
<organism evidence="4 5">
    <name type="scientific">Rhodotorula diobovata</name>
    <dbReference type="NCBI Taxonomy" id="5288"/>
    <lineage>
        <taxon>Eukaryota</taxon>
        <taxon>Fungi</taxon>
        <taxon>Dikarya</taxon>
        <taxon>Basidiomycota</taxon>
        <taxon>Pucciniomycotina</taxon>
        <taxon>Microbotryomycetes</taxon>
        <taxon>Sporidiobolales</taxon>
        <taxon>Sporidiobolaceae</taxon>
        <taxon>Rhodotorula</taxon>
    </lineage>
</organism>
<sequence length="156" mass="16452">MSDDETPRTTGGDDDVSLPKATVAKLITELLPEGFTATKEVKDLITDCCKEFVLTVASEANEICEKDSKKTMLPDHVVNALKALGFEDFVAGVEDVLKDHKELAKGEKAKKAKRAAGNGMSPEEALALQEQMFAASRAKFEAGAAPGEAGAPAEAA</sequence>
<dbReference type="Gene3D" id="1.10.20.10">
    <property type="entry name" value="Histone, subunit A"/>
    <property type="match status" value="1"/>
</dbReference>
<comment type="subcellular location">
    <subcellularLocation>
        <location evidence="1">Nucleus</location>
    </subcellularLocation>
</comment>
<dbReference type="Proteomes" id="UP000311382">
    <property type="component" value="Unassembled WGS sequence"/>
</dbReference>
<evidence type="ECO:0000313" key="4">
    <source>
        <dbReference type="EMBL" id="TNY24806.1"/>
    </source>
</evidence>
<gene>
    <name evidence="4" type="ORF">DMC30DRAFT_358232</name>
</gene>
<dbReference type="Pfam" id="PF00808">
    <property type="entry name" value="CBFD_NFYB_HMF"/>
    <property type="match status" value="1"/>
</dbReference>
<dbReference type="STRING" id="5288.A0A5C5G8P9"/>
<dbReference type="InterPro" id="IPR009072">
    <property type="entry name" value="Histone-fold"/>
</dbReference>
<evidence type="ECO:0000256" key="2">
    <source>
        <dbReference type="ARBA" id="ARBA00023242"/>
    </source>
</evidence>
<dbReference type="FunFam" id="1.10.20.10:FF:000019">
    <property type="entry name" value="Negative cofactor 2 beta"/>
    <property type="match status" value="1"/>
</dbReference>
<evidence type="ECO:0000259" key="3">
    <source>
        <dbReference type="Pfam" id="PF00808"/>
    </source>
</evidence>
<dbReference type="CDD" id="cd22905">
    <property type="entry name" value="HFD_Dr1"/>
    <property type="match status" value="1"/>
</dbReference>
<proteinExistence type="predicted"/>
<dbReference type="EMBL" id="SOZI01000001">
    <property type="protein sequence ID" value="TNY24806.1"/>
    <property type="molecule type" value="Genomic_DNA"/>
</dbReference>
<protein>
    <submittedName>
        <fullName evidence="4">Histone-fold-containing protein</fullName>
    </submittedName>
</protein>
<keyword evidence="5" id="KW-1185">Reference proteome</keyword>
<feature type="domain" description="Transcription factor CBF/NF-Y/archaeal histone" evidence="3">
    <location>
        <begin position="17"/>
        <end position="81"/>
    </location>
</feature>
<keyword evidence="2" id="KW-0539">Nucleus</keyword>
<dbReference type="GO" id="GO:0000122">
    <property type="term" value="P:negative regulation of transcription by RNA polymerase II"/>
    <property type="evidence" value="ECO:0007669"/>
    <property type="project" value="InterPro"/>
</dbReference>
<dbReference type="InterPro" id="IPR042225">
    <property type="entry name" value="Ncb2"/>
</dbReference>
<dbReference type="GO" id="GO:0046982">
    <property type="term" value="F:protein heterodimerization activity"/>
    <property type="evidence" value="ECO:0007669"/>
    <property type="project" value="InterPro"/>
</dbReference>
<dbReference type="AlphaFoldDB" id="A0A5C5G8P9"/>
<dbReference type="PANTHER" id="PTHR46138:SF1">
    <property type="entry name" value="PROTEIN DR1"/>
    <property type="match status" value="1"/>
</dbReference>
<name>A0A5C5G8P9_9BASI</name>